<comment type="cofactor">
    <cofactor evidence="2">
        <name>[4Fe-4S] cluster</name>
        <dbReference type="ChEBI" id="CHEBI:49883"/>
    </cofactor>
</comment>
<dbReference type="GO" id="GO:0046983">
    <property type="term" value="F:protein dimerization activity"/>
    <property type="evidence" value="ECO:0007669"/>
    <property type="project" value="InterPro"/>
</dbReference>
<dbReference type="EMBL" id="QGGO01000035">
    <property type="protein sequence ID" value="PWK17471.1"/>
    <property type="molecule type" value="Genomic_DNA"/>
</dbReference>
<reference evidence="22 23" key="1">
    <citation type="submission" date="2018-05" db="EMBL/GenBank/DDBJ databases">
        <title>Genomic Encyclopedia of Archaeal and Bacterial Type Strains, Phase II (KMG-II): from individual species to whole genera.</title>
        <authorList>
            <person name="Goeker M."/>
        </authorList>
    </citation>
    <scope>NUCLEOTIDE SEQUENCE [LARGE SCALE GENOMIC DNA]</scope>
    <source>
        <strain evidence="22 23">DSM 22214</strain>
    </source>
</reference>
<dbReference type="EC" id="2.7.13.3" evidence="4"/>
<dbReference type="RefSeq" id="WP_109745045.1">
    <property type="nucleotide sequence ID" value="NZ_QGGO01000035.1"/>
</dbReference>
<dbReference type="Pfam" id="PF07730">
    <property type="entry name" value="HisKA_3"/>
    <property type="match status" value="1"/>
</dbReference>
<evidence type="ECO:0000256" key="13">
    <source>
        <dbReference type="ARBA" id="ARBA00022840"/>
    </source>
</evidence>
<keyword evidence="10" id="KW-0479">Metal-binding</keyword>
<keyword evidence="12 22" id="KW-0418">Kinase</keyword>
<keyword evidence="11" id="KW-0547">Nucleotide-binding</keyword>
<dbReference type="InterPro" id="IPR011990">
    <property type="entry name" value="TPR-like_helical_dom_sf"/>
</dbReference>
<evidence type="ECO:0000256" key="12">
    <source>
        <dbReference type="ARBA" id="ARBA00022777"/>
    </source>
</evidence>
<feature type="transmembrane region" description="Helical" evidence="20">
    <location>
        <begin position="365"/>
        <end position="382"/>
    </location>
</feature>
<evidence type="ECO:0000256" key="6">
    <source>
        <dbReference type="ARBA" id="ARBA00022485"/>
    </source>
</evidence>
<evidence type="ECO:0000256" key="15">
    <source>
        <dbReference type="ARBA" id="ARBA00023012"/>
    </source>
</evidence>
<evidence type="ECO:0000256" key="3">
    <source>
        <dbReference type="ARBA" id="ARBA00004496"/>
    </source>
</evidence>
<keyword evidence="6" id="KW-0004">4Fe-4S</keyword>
<evidence type="ECO:0000256" key="5">
    <source>
        <dbReference type="ARBA" id="ARBA00017322"/>
    </source>
</evidence>
<dbReference type="Pfam" id="PF13424">
    <property type="entry name" value="TPR_12"/>
    <property type="match status" value="2"/>
</dbReference>
<comment type="subcellular location">
    <subcellularLocation>
        <location evidence="3">Cytoplasm</location>
    </subcellularLocation>
</comment>
<evidence type="ECO:0000256" key="10">
    <source>
        <dbReference type="ARBA" id="ARBA00022723"/>
    </source>
</evidence>
<dbReference type="Gene3D" id="1.25.40.10">
    <property type="entry name" value="Tetratricopeptide repeat domain"/>
    <property type="match status" value="2"/>
</dbReference>
<dbReference type="CDD" id="cd16917">
    <property type="entry name" value="HATPase_UhpB-NarQ-NarX-like"/>
    <property type="match status" value="1"/>
</dbReference>
<dbReference type="InterPro" id="IPR036890">
    <property type="entry name" value="HATPase_C_sf"/>
</dbReference>
<dbReference type="InterPro" id="IPR004358">
    <property type="entry name" value="Sig_transdc_His_kin-like_C"/>
</dbReference>
<evidence type="ECO:0000256" key="9">
    <source>
        <dbReference type="ARBA" id="ARBA00022679"/>
    </source>
</evidence>
<comment type="caution">
    <text evidence="22">The sequence shown here is derived from an EMBL/GenBank/DDBJ whole genome shotgun (WGS) entry which is preliminary data.</text>
</comment>
<keyword evidence="13" id="KW-0067">ATP-binding</keyword>
<keyword evidence="20" id="KW-0812">Transmembrane</keyword>
<dbReference type="PROSITE" id="PS50109">
    <property type="entry name" value="HIS_KIN"/>
    <property type="match status" value="1"/>
</dbReference>
<dbReference type="GO" id="GO:0051539">
    <property type="term" value="F:4 iron, 4 sulfur cluster binding"/>
    <property type="evidence" value="ECO:0007669"/>
    <property type="project" value="UniProtKB-KW"/>
</dbReference>
<dbReference type="InterPro" id="IPR003594">
    <property type="entry name" value="HATPase_dom"/>
</dbReference>
<evidence type="ECO:0000256" key="14">
    <source>
        <dbReference type="ARBA" id="ARBA00023004"/>
    </source>
</evidence>
<dbReference type="GO" id="GO:0005524">
    <property type="term" value="F:ATP binding"/>
    <property type="evidence" value="ECO:0007669"/>
    <property type="project" value="UniProtKB-KW"/>
</dbReference>
<dbReference type="PANTHER" id="PTHR24421">
    <property type="entry name" value="NITRATE/NITRITE SENSOR PROTEIN NARX-RELATED"/>
    <property type="match status" value="1"/>
</dbReference>
<keyword evidence="14" id="KW-0408">Iron</keyword>
<evidence type="ECO:0000256" key="20">
    <source>
        <dbReference type="SAM" id="Phobius"/>
    </source>
</evidence>
<keyword evidence="23" id="KW-1185">Reference proteome</keyword>
<keyword evidence="8" id="KW-0597">Phosphoprotein</keyword>
<keyword evidence="15" id="KW-0902">Two-component regulatory system</keyword>
<protein>
    <recommendedName>
        <fullName evidence="5">Oxygen sensor histidine kinase NreB</fullName>
        <ecNumber evidence="4">2.7.13.3</ecNumber>
    </recommendedName>
    <alternativeName>
        <fullName evidence="18">Nitrogen regulation protein B</fullName>
    </alternativeName>
</protein>
<evidence type="ECO:0000256" key="18">
    <source>
        <dbReference type="ARBA" id="ARBA00030800"/>
    </source>
</evidence>
<dbReference type="SMART" id="SM00387">
    <property type="entry name" value="HATPase_c"/>
    <property type="match status" value="1"/>
</dbReference>
<sequence length="647" mass="74160">MKNVLLLLFLLVNISVFGQRETIERLKNELKKIETMPVSLERDTLSIKKVKLLMYHYSFVNTDSSLFYTKNLLAIAEQRNIETDIIHCFNYFGYLYGLNGNYFMAAQNYYKALGMAEKSNNEKRILDSKRNLTEAYIGLGDYSKALKFGNEALLLAKKRKDNNETLASLNNLGSIYLNQKVFDKAKKHFQEMEILALKLKDNDFISLSFYYLGKVEFELKHYPEAHQLFKDLLKYYEPKSINYAVTQIDIAEVLIAQKEYKKAIPMILEAQKVVQQQGGENYLPTSYKLLYEAYKAQGNTQEALKFHEKFMTLKDSIATESTQSRIKSLQFEYDNTLKESQLQKQNIELLEEKTQKQQIAQTRNLFLLGGILALILAGVLFWNNRRLNHKNQLIESQKTQIMLAQEQLENANQNLEYRVSQRTQELALANQELIQKNEEVKTALFTGQSIERKRVASELHDNVSSLLSAVNMSMQAISGKTLSDNDQKIYQNVREMIKNAYSEVRNISHNIMPAGLEKDGLLTTIEQLLAKINLNKQLSFSLESKGMEQRLPVQIELNVYSIVLELINNIIKHSEATKATILMINQDDIFSLQVKDNGIGLSNNDGNLGQGLGNIKSRIEALNGNFAYNLEHEKGANFDIKIPLNAD</sequence>
<keyword evidence="16" id="KW-0411">Iron-sulfur</keyword>
<comment type="catalytic activity">
    <reaction evidence="1">
        <text>ATP + protein L-histidine = ADP + protein N-phospho-L-histidine.</text>
        <dbReference type="EC" id="2.7.13.3"/>
    </reaction>
</comment>
<keyword evidence="20" id="KW-0472">Membrane</keyword>
<evidence type="ECO:0000256" key="17">
    <source>
        <dbReference type="ARBA" id="ARBA00024827"/>
    </source>
</evidence>
<evidence type="ECO:0000259" key="21">
    <source>
        <dbReference type="PROSITE" id="PS50109"/>
    </source>
</evidence>
<dbReference type="GO" id="GO:0000155">
    <property type="term" value="F:phosphorelay sensor kinase activity"/>
    <property type="evidence" value="ECO:0007669"/>
    <property type="project" value="InterPro"/>
</dbReference>
<keyword evidence="7" id="KW-0963">Cytoplasm</keyword>
<dbReference type="GO" id="GO:0016020">
    <property type="term" value="C:membrane"/>
    <property type="evidence" value="ECO:0007669"/>
    <property type="project" value="InterPro"/>
</dbReference>
<feature type="domain" description="Histidine kinase" evidence="21">
    <location>
        <begin position="454"/>
        <end position="646"/>
    </location>
</feature>
<organism evidence="22 23">
    <name type="scientific">Arcicella aurantiaca</name>
    <dbReference type="NCBI Taxonomy" id="591202"/>
    <lineage>
        <taxon>Bacteria</taxon>
        <taxon>Pseudomonadati</taxon>
        <taxon>Bacteroidota</taxon>
        <taxon>Cytophagia</taxon>
        <taxon>Cytophagales</taxon>
        <taxon>Flectobacillaceae</taxon>
        <taxon>Arcicella</taxon>
    </lineage>
</organism>
<dbReference type="Gene3D" id="3.30.565.10">
    <property type="entry name" value="Histidine kinase-like ATPase, C-terminal domain"/>
    <property type="match status" value="1"/>
</dbReference>
<dbReference type="InterPro" id="IPR005467">
    <property type="entry name" value="His_kinase_dom"/>
</dbReference>
<evidence type="ECO:0000313" key="23">
    <source>
        <dbReference type="Proteomes" id="UP000245489"/>
    </source>
</evidence>
<accession>A0A316DH12</accession>
<dbReference type="SUPFAM" id="SSF48452">
    <property type="entry name" value="TPR-like"/>
    <property type="match status" value="2"/>
</dbReference>
<name>A0A316DH12_9BACT</name>
<dbReference type="InterPro" id="IPR019734">
    <property type="entry name" value="TPR_rpt"/>
</dbReference>
<dbReference type="GO" id="GO:0046872">
    <property type="term" value="F:metal ion binding"/>
    <property type="evidence" value="ECO:0007669"/>
    <property type="project" value="UniProtKB-KW"/>
</dbReference>
<evidence type="ECO:0000256" key="7">
    <source>
        <dbReference type="ARBA" id="ARBA00022490"/>
    </source>
</evidence>
<keyword evidence="20" id="KW-1133">Transmembrane helix</keyword>
<dbReference type="OrthoDB" id="613934at2"/>
<dbReference type="GO" id="GO:0005737">
    <property type="term" value="C:cytoplasm"/>
    <property type="evidence" value="ECO:0007669"/>
    <property type="project" value="UniProtKB-SubCell"/>
</dbReference>
<dbReference type="Gene3D" id="1.20.5.1930">
    <property type="match status" value="1"/>
</dbReference>
<evidence type="ECO:0000313" key="22">
    <source>
        <dbReference type="EMBL" id="PWK17471.1"/>
    </source>
</evidence>
<keyword evidence="19" id="KW-0175">Coiled coil</keyword>
<dbReference type="InterPro" id="IPR050482">
    <property type="entry name" value="Sensor_HK_TwoCompSys"/>
</dbReference>
<evidence type="ECO:0000256" key="1">
    <source>
        <dbReference type="ARBA" id="ARBA00000085"/>
    </source>
</evidence>
<evidence type="ECO:0000256" key="2">
    <source>
        <dbReference type="ARBA" id="ARBA00001966"/>
    </source>
</evidence>
<dbReference type="AlphaFoldDB" id="A0A316DH12"/>
<evidence type="ECO:0000256" key="4">
    <source>
        <dbReference type="ARBA" id="ARBA00012438"/>
    </source>
</evidence>
<comment type="function">
    <text evidence="17">Member of the two-component regulatory system NreB/NreC involved in the control of dissimilatory nitrate/nitrite reduction in response to oxygen. NreB functions as a direct oxygen sensor histidine kinase which is autophosphorylated, in the absence of oxygen, probably at the conserved histidine residue, and transfers its phosphate group probably to a conserved aspartate residue of NreC. NreB/NreC activates the expression of the nitrate (narGHJI) and nitrite (nir) reductase operons, as well as the putative nitrate transporter gene narT.</text>
</comment>
<dbReference type="SMART" id="SM00028">
    <property type="entry name" value="TPR"/>
    <property type="match status" value="5"/>
</dbReference>
<keyword evidence="9" id="KW-0808">Transferase</keyword>
<dbReference type="PANTHER" id="PTHR24421:SF10">
    <property type="entry name" value="NITRATE_NITRITE SENSOR PROTEIN NARQ"/>
    <property type="match status" value="1"/>
</dbReference>
<proteinExistence type="predicted"/>
<evidence type="ECO:0000256" key="11">
    <source>
        <dbReference type="ARBA" id="ARBA00022741"/>
    </source>
</evidence>
<dbReference type="Pfam" id="PF02518">
    <property type="entry name" value="HATPase_c"/>
    <property type="match status" value="1"/>
</dbReference>
<feature type="coiled-coil region" evidence="19">
    <location>
        <begin position="394"/>
        <end position="425"/>
    </location>
</feature>
<dbReference type="Proteomes" id="UP000245489">
    <property type="component" value="Unassembled WGS sequence"/>
</dbReference>
<evidence type="ECO:0000256" key="16">
    <source>
        <dbReference type="ARBA" id="ARBA00023014"/>
    </source>
</evidence>
<gene>
    <name evidence="22" type="ORF">LV89_04386</name>
</gene>
<dbReference type="InterPro" id="IPR011712">
    <property type="entry name" value="Sig_transdc_His_kin_sub3_dim/P"/>
</dbReference>
<evidence type="ECO:0000256" key="8">
    <source>
        <dbReference type="ARBA" id="ARBA00022553"/>
    </source>
</evidence>
<dbReference type="SUPFAM" id="SSF55874">
    <property type="entry name" value="ATPase domain of HSP90 chaperone/DNA topoisomerase II/histidine kinase"/>
    <property type="match status" value="1"/>
</dbReference>
<evidence type="ECO:0000256" key="19">
    <source>
        <dbReference type="SAM" id="Coils"/>
    </source>
</evidence>
<dbReference type="PRINTS" id="PR00344">
    <property type="entry name" value="BCTRLSENSOR"/>
</dbReference>